<evidence type="ECO:0000256" key="1">
    <source>
        <dbReference type="ARBA" id="ARBA00004323"/>
    </source>
</evidence>
<dbReference type="WBParaSite" id="L893_g19512.t2">
    <property type="protein sequence ID" value="L893_g19512.t2"/>
    <property type="gene ID" value="L893_g19512"/>
</dbReference>
<keyword evidence="3 10" id="KW-0328">Glycosyltransferase</keyword>
<dbReference type="InterPro" id="IPR002659">
    <property type="entry name" value="Glyco_trans_31"/>
</dbReference>
<keyword evidence="5 10" id="KW-0812">Transmembrane</keyword>
<name>A0A1I7YT95_9BILA</name>
<keyword evidence="8 10" id="KW-0333">Golgi apparatus</keyword>
<reference evidence="12" key="1">
    <citation type="submission" date="2016-11" db="UniProtKB">
        <authorList>
            <consortium name="WormBaseParasite"/>
        </authorList>
    </citation>
    <scope>IDENTIFICATION</scope>
</reference>
<dbReference type="PANTHER" id="PTHR11214:SF3">
    <property type="entry name" value="BETA-1,3-GALACTOSYLTRANSFERASE 6"/>
    <property type="match status" value="1"/>
</dbReference>
<dbReference type="GO" id="GO:0016758">
    <property type="term" value="F:hexosyltransferase activity"/>
    <property type="evidence" value="ECO:0007669"/>
    <property type="project" value="InterPro"/>
</dbReference>
<evidence type="ECO:0000313" key="11">
    <source>
        <dbReference type="Proteomes" id="UP000095287"/>
    </source>
</evidence>
<keyword evidence="11" id="KW-1185">Reference proteome</keyword>
<evidence type="ECO:0000256" key="5">
    <source>
        <dbReference type="ARBA" id="ARBA00022692"/>
    </source>
</evidence>
<dbReference type="Proteomes" id="UP000095287">
    <property type="component" value="Unplaced"/>
</dbReference>
<evidence type="ECO:0000313" key="12">
    <source>
        <dbReference type="WBParaSite" id="L893_g19512.t2"/>
    </source>
</evidence>
<dbReference type="PANTHER" id="PTHR11214">
    <property type="entry name" value="BETA-1,3-N-ACETYLGLUCOSAMINYLTRANSFERASE"/>
    <property type="match status" value="1"/>
</dbReference>
<accession>A0A1I7YT95</accession>
<evidence type="ECO:0000256" key="10">
    <source>
        <dbReference type="RuleBase" id="RU363063"/>
    </source>
</evidence>
<proteinExistence type="inferred from homology"/>
<protein>
    <recommendedName>
        <fullName evidence="10">Hexosyltransferase</fullName>
        <ecNumber evidence="10">2.4.1.-</ecNumber>
    </recommendedName>
</protein>
<dbReference type="AlphaFoldDB" id="A0A1I7YT95"/>
<evidence type="ECO:0000256" key="6">
    <source>
        <dbReference type="ARBA" id="ARBA00022968"/>
    </source>
</evidence>
<organism evidence="11 12">
    <name type="scientific">Steinernema glaseri</name>
    <dbReference type="NCBI Taxonomy" id="37863"/>
    <lineage>
        <taxon>Eukaryota</taxon>
        <taxon>Metazoa</taxon>
        <taxon>Ecdysozoa</taxon>
        <taxon>Nematoda</taxon>
        <taxon>Chromadorea</taxon>
        <taxon>Rhabditida</taxon>
        <taxon>Tylenchina</taxon>
        <taxon>Panagrolaimomorpha</taxon>
        <taxon>Strongyloidoidea</taxon>
        <taxon>Steinernematidae</taxon>
        <taxon>Steinernema</taxon>
    </lineage>
</organism>
<evidence type="ECO:0000256" key="7">
    <source>
        <dbReference type="ARBA" id="ARBA00022989"/>
    </source>
</evidence>
<comment type="similarity">
    <text evidence="2 10">Belongs to the glycosyltransferase 31 family.</text>
</comment>
<feature type="transmembrane region" description="Helical" evidence="10">
    <location>
        <begin position="30"/>
        <end position="53"/>
    </location>
</feature>
<dbReference type="Gene3D" id="3.90.550.50">
    <property type="match status" value="1"/>
</dbReference>
<keyword evidence="7 10" id="KW-1133">Transmembrane helix</keyword>
<keyword evidence="6 10" id="KW-0735">Signal-anchor</keyword>
<keyword evidence="4" id="KW-0808">Transferase</keyword>
<keyword evidence="9 10" id="KW-0472">Membrane</keyword>
<dbReference type="Pfam" id="PF01762">
    <property type="entry name" value="Galactosyl_T"/>
    <property type="match status" value="1"/>
</dbReference>
<evidence type="ECO:0000256" key="9">
    <source>
        <dbReference type="ARBA" id="ARBA00023136"/>
    </source>
</evidence>
<dbReference type="GO" id="GO:0006493">
    <property type="term" value="P:protein O-linked glycosylation"/>
    <property type="evidence" value="ECO:0007669"/>
    <property type="project" value="TreeGrafter"/>
</dbReference>
<sequence length="293" mass="32944">MPSSTQNYSMLPSTRCNDCEMTTVDRKSSFWLKLFAVFIVTFAFCQYLCWFLASGGNNHRPIDAAISTRINAFFGANELQYRIGNEFESAKCDQKTLFVFVISAVNSFDERDSIRQSWANGQHLDKAVLVFIVGQPKLRIHEELLIQEERLHGDLVVTNIPDTPYSTNLKVHAGLHVYNRYCPNVPFALYTDDATVIPAERLVHMIDEAERLVHMIEEGFLGSNEKTIKCLPQEESTKGSTCLLTASLSDVILQKTSEKNSLSSEDVLFSAPLKTEFDLASLLTAAMVDRKLA</sequence>
<comment type="subcellular location">
    <subcellularLocation>
        <location evidence="1 10">Golgi apparatus membrane</location>
        <topology evidence="1 10">Single-pass type II membrane protein</topology>
    </subcellularLocation>
</comment>
<evidence type="ECO:0000256" key="4">
    <source>
        <dbReference type="ARBA" id="ARBA00022679"/>
    </source>
</evidence>
<evidence type="ECO:0000256" key="3">
    <source>
        <dbReference type="ARBA" id="ARBA00022676"/>
    </source>
</evidence>
<dbReference type="GO" id="GO:0000139">
    <property type="term" value="C:Golgi membrane"/>
    <property type="evidence" value="ECO:0007669"/>
    <property type="project" value="UniProtKB-SubCell"/>
</dbReference>
<dbReference type="EC" id="2.4.1.-" evidence="10"/>
<evidence type="ECO:0000256" key="2">
    <source>
        <dbReference type="ARBA" id="ARBA00008661"/>
    </source>
</evidence>
<evidence type="ECO:0000256" key="8">
    <source>
        <dbReference type="ARBA" id="ARBA00023034"/>
    </source>
</evidence>